<dbReference type="EMBL" id="JBFSEQ010000003">
    <property type="protein sequence ID" value="KAL2779922.1"/>
    <property type="molecule type" value="Genomic_DNA"/>
</dbReference>
<evidence type="ECO:0000313" key="4">
    <source>
        <dbReference type="Proteomes" id="UP001610411"/>
    </source>
</evidence>
<proteinExistence type="inferred from homology"/>
<feature type="region of interest" description="Disordered" evidence="2">
    <location>
        <begin position="133"/>
        <end position="164"/>
    </location>
</feature>
<dbReference type="Proteomes" id="UP001610411">
    <property type="component" value="Unassembled WGS sequence"/>
</dbReference>
<dbReference type="Pfam" id="PF15242">
    <property type="entry name" value="FAM53"/>
    <property type="match status" value="1"/>
</dbReference>
<gene>
    <name evidence="3" type="ORF">WCI35_008301</name>
</gene>
<feature type="compositionally biased region" description="Low complexity" evidence="2">
    <location>
        <begin position="188"/>
        <end position="201"/>
    </location>
</feature>
<feature type="region of interest" description="Disordered" evidence="2">
    <location>
        <begin position="290"/>
        <end position="354"/>
    </location>
</feature>
<sequence length="354" mass="37059">QSSRKVLGGGWPVGSQVDSGPDFAFPLSLSGAAHTVGLQWQPESPGPHTGLGAVSAVDLSESTGPPVAPPTKRHCRSLSEPEELACCRSLWRPGGSKVWTPISKRQCNSGGSITLQGSLGAILLRSVVPLAGPTAPPAPRPSSASSGFMDSSEGSTGSGPPWHSMGPCRLPSRRCLSLSQEHLAGTGTPLPSASSTPTSTPELGRRHGLLRCHSQPCVLSRKRSQRKRRRPEDARWTRPSLDFLKMTRTLKNSKSLCSLDCEDDGEGDAQVKTAVSSPSHSQGLAGILTASSGPRSTCPRPCLTSPSPWASREPVASEGAGGSSGDPSDWDSAGEEGIFPLDHSELDLDQIENN</sequence>
<evidence type="ECO:0000256" key="2">
    <source>
        <dbReference type="SAM" id="MobiDB-lite"/>
    </source>
</evidence>
<dbReference type="PANTHER" id="PTHR28567:SF2">
    <property type="entry name" value="PROTEIN FAM53A"/>
    <property type="match status" value="1"/>
</dbReference>
<dbReference type="AlphaFoldDB" id="A0ABD2EM12"/>
<evidence type="ECO:0000313" key="3">
    <source>
        <dbReference type="EMBL" id="KAL2779922.1"/>
    </source>
</evidence>
<feature type="region of interest" description="Disordered" evidence="2">
    <location>
        <begin position="183"/>
        <end position="207"/>
    </location>
</feature>
<dbReference type="InterPro" id="IPR029356">
    <property type="entry name" value="FAM53"/>
</dbReference>
<feature type="non-terminal residue" evidence="3">
    <location>
        <position position="1"/>
    </location>
</feature>
<organism evidence="3 4">
    <name type="scientific">Daubentonia madagascariensis</name>
    <name type="common">Aye-aye</name>
    <name type="synonym">Sciurus madagascariensis</name>
    <dbReference type="NCBI Taxonomy" id="31869"/>
    <lineage>
        <taxon>Eukaryota</taxon>
        <taxon>Metazoa</taxon>
        <taxon>Chordata</taxon>
        <taxon>Craniata</taxon>
        <taxon>Vertebrata</taxon>
        <taxon>Euteleostomi</taxon>
        <taxon>Mammalia</taxon>
        <taxon>Eutheria</taxon>
        <taxon>Euarchontoglires</taxon>
        <taxon>Primates</taxon>
        <taxon>Strepsirrhini</taxon>
        <taxon>Chiromyiformes</taxon>
        <taxon>Daubentoniidae</taxon>
        <taxon>Daubentonia</taxon>
    </lineage>
</organism>
<evidence type="ECO:0000256" key="1">
    <source>
        <dbReference type="ARBA" id="ARBA00010984"/>
    </source>
</evidence>
<keyword evidence="4" id="KW-1185">Reference proteome</keyword>
<protein>
    <submittedName>
        <fullName evidence="3">Protein FAM53A isoform 1</fullName>
    </submittedName>
</protein>
<name>A0ABD2EM12_DAUMA</name>
<comment type="caution">
    <text evidence="3">The sequence shown here is derived from an EMBL/GenBank/DDBJ whole genome shotgun (WGS) entry which is preliminary data.</text>
</comment>
<accession>A0ABD2EM12</accession>
<reference evidence="3 4" key="1">
    <citation type="journal article" date="2024" name="G3 (Bethesda)">
        <title>A hybrid genome assembly of the endangered aye-aye (Daubentonia madagascariensis).</title>
        <authorList>
            <person name="Versoza C.J."/>
            <person name="Pfeifer S.P."/>
        </authorList>
    </citation>
    <scope>NUCLEOTIDE SEQUENCE [LARGE SCALE GENOMIC DNA]</scope>
    <source>
        <strain evidence="3">6821</strain>
    </source>
</reference>
<dbReference type="PANTHER" id="PTHR28567">
    <property type="entry name" value="PROTEIN FAM53A-LIKE ISOFORM X1"/>
    <property type="match status" value="1"/>
</dbReference>
<comment type="similarity">
    <text evidence="1">Belongs to the FAM53 family.</text>
</comment>